<reference evidence="9 11" key="1">
    <citation type="submission" date="2020-12" db="EMBL/GenBank/DDBJ databases">
        <title>strain FJAT-54423T represents a novel species of the genus Brevibacillus.</title>
        <authorList>
            <person name="Tang R."/>
        </authorList>
    </citation>
    <scope>NUCLEOTIDE SEQUENCE [LARGE SCALE GENOMIC DNA]</scope>
    <source>
        <strain evidence="9 11">FJAT-54423</strain>
    </source>
</reference>
<keyword evidence="12" id="KW-1185">Reference proteome</keyword>
<feature type="domain" description="Acyltransferase 3" evidence="8">
    <location>
        <begin position="18"/>
        <end position="350"/>
    </location>
</feature>
<reference evidence="10" key="2">
    <citation type="submission" date="2021-04" db="EMBL/GenBank/DDBJ databases">
        <title>Brevibacillus composti FJAT-54423, complete genome.</title>
        <authorList>
            <person name="Tang R."/>
        </authorList>
    </citation>
    <scope>NUCLEOTIDE SEQUENCE</scope>
    <source>
        <strain evidence="10">FJAT-54424</strain>
    </source>
</reference>
<feature type="transmembrane region" description="Helical" evidence="7">
    <location>
        <begin position="154"/>
        <end position="174"/>
    </location>
</feature>
<evidence type="ECO:0000313" key="10">
    <source>
        <dbReference type="EMBL" id="QUO43256.1"/>
    </source>
</evidence>
<accession>A0A7T5EPA2</accession>
<dbReference type="GO" id="GO:0005886">
    <property type="term" value="C:plasma membrane"/>
    <property type="evidence" value="ECO:0007669"/>
    <property type="project" value="UniProtKB-SubCell"/>
</dbReference>
<feature type="transmembrane region" description="Helical" evidence="7">
    <location>
        <begin position="236"/>
        <end position="254"/>
    </location>
</feature>
<dbReference type="GO" id="GO:0009246">
    <property type="term" value="P:enterobacterial common antigen biosynthetic process"/>
    <property type="evidence" value="ECO:0007669"/>
    <property type="project" value="TreeGrafter"/>
</dbReference>
<keyword evidence="6 7" id="KW-0472">Membrane</keyword>
<dbReference type="EMBL" id="CP073708">
    <property type="protein sequence ID" value="QUO43256.1"/>
    <property type="molecule type" value="Genomic_DNA"/>
</dbReference>
<protein>
    <submittedName>
        <fullName evidence="9">Acyltransferase</fullName>
    </submittedName>
</protein>
<feature type="transmembrane region" description="Helical" evidence="7">
    <location>
        <begin position="12"/>
        <end position="33"/>
    </location>
</feature>
<comment type="subcellular location">
    <subcellularLocation>
        <location evidence="1">Cell membrane</location>
        <topology evidence="1">Multi-pass membrane protein</topology>
    </subcellularLocation>
</comment>
<keyword evidence="5 7" id="KW-1133">Transmembrane helix</keyword>
<dbReference type="InterPro" id="IPR002656">
    <property type="entry name" value="Acyl_transf_3_dom"/>
</dbReference>
<feature type="transmembrane region" description="Helical" evidence="7">
    <location>
        <begin position="332"/>
        <end position="351"/>
    </location>
</feature>
<dbReference type="GO" id="GO:0016413">
    <property type="term" value="F:O-acetyltransferase activity"/>
    <property type="evidence" value="ECO:0007669"/>
    <property type="project" value="TreeGrafter"/>
</dbReference>
<dbReference type="KEGG" id="bcop:JD108_10365"/>
<proteinExistence type="inferred from homology"/>
<evidence type="ECO:0000259" key="8">
    <source>
        <dbReference type="Pfam" id="PF01757"/>
    </source>
</evidence>
<evidence type="ECO:0000256" key="2">
    <source>
        <dbReference type="ARBA" id="ARBA00007400"/>
    </source>
</evidence>
<evidence type="ECO:0000256" key="5">
    <source>
        <dbReference type="ARBA" id="ARBA00022989"/>
    </source>
</evidence>
<evidence type="ECO:0000313" key="11">
    <source>
        <dbReference type="Proteomes" id="UP000595847"/>
    </source>
</evidence>
<feature type="transmembrane region" description="Helical" evidence="7">
    <location>
        <begin position="266"/>
        <end position="286"/>
    </location>
</feature>
<keyword evidence="9" id="KW-0808">Transferase</keyword>
<evidence type="ECO:0000256" key="7">
    <source>
        <dbReference type="SAM" id="Phobius"/>
    </source>
</evidence>
<feature type="transmembrane region" description="Helical" evidence="7">
    <location>
        <begin position="307"/>
        <end position="326"/>
    </location>
</feature>
<dbReference type="EMBL" id="CP066308">
    <property type="protein sequence ID" value="QQE76227.1"/>
    <property type="molecule type" value="Genomic_DNA"/>
</dbReference>
<name>A0A7T5EPA2_9BACL</name>
<keyword evidence="3" id="KW-1003">Cell membrane</keyword>
<dbReference type="PANTHER" id="PTHR40074">
    <property type="entry name" value="O-ACETYLTRANSFERASE WECH"/>
    <property type="match status" value="1"/>
</dbReference>
<organism evidence="9 11">
    <name type="scientific">Brevibacillus composti</name>
    <dbReference type="NCBI Taxonomy" id="2796470"/>
    <lineage>
        <taxon>Bacteria</taxon>
        <taxon>Bacillati</taxon>
        <taxon>Bacillota</taxon>
        <taxon>Bacilli</taxon>
        <taxon>Bacillales</taxon>
        <taxon>Paenibacillaceae</taxon>
        <taxon>Brevibacillus</taxon>
    </lineage>
</organism>
<comment type="similarity">
    <text evidence="2">Belongs to the acyltransferase 3 family.</text>
</comment>
<evidence type="ECO:0000313" key="12">
    <source>
        <dbReference type="Proteomes" id="UP000677234"/>
    </source>
</evidence>
<dbReference type="Pfam" id="PF01757">
    <property type="entry name" value="Acyl_transf_3"/>
    <property type="match status" value="1"/>
</dbReference>
<evidence type="ECO:0000256" key="1">
    <source>
        <dbReference type="ARBA" id="ARBA00004651"/>
    </source>
</evidence>
<evidence type="ECO:0000256" key="3">
    <source>
        <dbReference type="ARBA" id="ARBA00022475"/>
    </source>
</evidence>
<feature type="transmembrane region" description="Helical" evidence="7">
    <location>
        <begin position="127"/>
        <end position="147"/>
    </location>
</feature>
<keyword evidence="9" id="KW-0012">Acyltransferase</keyword>
<evidence type="ECO:0000256" key="6">
    <source>
        <dbReference type="ARBA" id="ARBA00023136"/>
    </source>
</evidence>
<evidence type="ECO:0000313" key="9">
    <source>
        <dbReference type="EMBL" id="QQE76227.1"/>
    </source>
</evidence>
<sequence>MRSDRKGTFQDLNALFVFGAATVLVIHILGFFLQTQEEYPWNTDIEAILLILLRFGRSLFIFATGMLLFYWYRHRQMDWRAFWLKRWRVIVIPYMIWTAIYTAFKLQTLDPAELAGPFFHSLLTGSAFYHLYYIPLYLQLNLLFFLCKDWVEKYLRFWMVACLFLIQNGIYLLFDYLFTDPQRSIDWSAHPLLSVIQYGYVNSQTFVYMYLFTFALGAYAGLHVDKWRQWTERLRIPAWIIAVGIACWLSARYLYGYASYEESLHIFAPVYLVYTTSFLIAFYPFSRYLSKLPALGGFLSQVAKQNMAIYLVHPLILFLLESYVIFRLNWPVPVLMAVMFLITPPLCIFLYQQTQLSTWKRSRRKKNRRPVYMKTHGA</sequence>
<feature type="transmembrane region" description="Helical" evidence="7">
    <location>
        <begin position="89"/>
        <end position="107"/>
    </location>
</feature>
<feature type="transmembrane region" description="Helical" evidence="7">
    <location>
        <begin position="207"/>
        <end position="224"/>
    </location>
</feature>
<keyword evidence="4 7" id="KW-0812">Transmembrane</keyword>
<dbReference type="AlphaFoldDB" id="A0A7T5EPA2"/>
<gene>
    <name evidence="9" type="ORF">JD108_10365</name>
    <name evidence="10" type="ORF">KDJ56_10060</name>
</gene>
<dbReference type="RefSeq" id="WP_198829731.1">
    <property type="nucleotide sequence ID" value="NZ_CP066308.1"/>
</dbReference>
<evidence type="ECO:0000256" key="4">
    <source>
        <dbReference type="ARBA" id="ARBA00022692"/>
    </source>
</evidence>
<dbReference type="PANTHER" id="PTHR40074:SF2">
    <property type="entry name" value="O-ACETYLTRANSFERASE WECH"/>
    <property type="match status" value="1"/>
</dbReference>
<dbReference type="Proteomes" id="UP000677234">
    <property type="component" value="Chromosome"/>
</dbReference>
<feature type="transmembrane region" description="Helical" evidence="7">
    <location>
        <begin position="45"/>
        <end position="69"/>
    </location>
</feature>
<dbReference type="Proteomes" id="UP000595847">
    <property type="component" value="Chromosome"/>
</dbReference>